<dbReference type="KEGG" id="sre:PTSG_02455"/>
<feature type="region of interest" description="Disordered" evidence="6">
    <location>
        <begin position="50"/>
        <end position="93"/>
    </location>
</feature>
<dbReference type="GO" id="GO:0032469">
    <property type="term" value="P:endoplasmic reticulum calcium ion homeostasis"/>
    <property type="evidence" value="ECO:0007669"/>
    <property type="project" value="TreeGrafter"/>
</dbReference>
<evidence type="ECO:0000256" key="2">
    <source>
        <dbReference type="ARBA" id="ARBA00022692"/>
    </source>
</evidence>
<dbReference type="Pfam" id="PF10961">
    <property type="entry name" value="SelK_SelG"/>
    <property type="match status" value="1"/>
</dbReference>
<dbReference type="PANTHER" id="PTHR16875:SF0">
    <property type="entry name" value="SELENOPROTEIN K"/>
    <property type="match status" value="1"/>
</dbReference>
<keyword evidence="9" id="KW-1185">Reference proteome</keyword>
<evidence type="ECO:0000256" key="1">
    <source>
        <dbReference type="ARBA" id="ARBA00004167"/>
    </source>
</evidence>
<comment type="subcellular location">
    <subcellularLocation>
        <location evidence="1">Membrane</location>
        <topology evidence="1">Single-pass membrane protein</topology>
    </subcellularLocation>
</comment>
<evidence type="ECO:0000256" key="6">
    <source>
        <dbReference type="SAM" id="MobiDB-lite"/>
    </source>
</evidence>
<evidence type="ECO:0000313" key="8">
    <source>
        <dbReference type="EMBL" id="EGD81743.1"/>
    </source>
</evidence>
<dbReference type="PANTHER" id="PTHR16875">
    <property type="entry name" value="SELENOPROTEIN K"/>
    <property type="match status" value="1"/>
</dbReference>
<evidence type="ECO:0000256" key="3">
    <source>
        <dbReference type="ARBA" id="ARBA00022933"/>
    </source>
</evidence>
<dbReference type="AlphaFoldDB" id="F2U291"/>
<dbReference type="eggNOG" id="ENOG502S3PW">
    <property type="taxonomic scope" value="Eukaryota"/>
</dbReference>
<dbReference type="InterPro" id="IPR024491">
    <property type="entry name" value="Se_SelK/SelG"/>
</dbReference>
<dbReference type="RefSeq" id="XP_004996947.1">
    <property type="nucleotide sequence ID" value="XM_004996890.1"/>
</dbReference>
<dbReference type="GO" id="GO:0005789">
    <property type="term" value="C:endoplasmic reticulum membrane"/>
    <property type="evidence" value="ECO:0007669"/>
    <property type="project" value="TreeGrafter"/>
</dbReference>
<evidence type="ECO:0000313" key="9">
    <source>
        <dbReference type="Proteomes" id="UP000007799"/>
    </source>
</evidence>
<reference evidence="8" key="1">
    <citation type="submission" date="2009-08" db="EMBL/GenBank/DDBJ databases">
        <title>Annotation of Salpingoeca rosetta.</title>
        <authorList>
            <consortium name="The Broad Institute Genome Sequencing Platform"/>
            <person name="Russ C."/>
            <person name="Cuomo C."/>
            <person name="Burger G."/>
            <person name="Gray M.W."/>
            <person name="Holland P.W.H."/>
            <person name="King N."/>
            <person name="Lang F.B.F."/>
            <person name="Roger A.J."/>
            <person name="Ruiz-Trillo I."/>
            <person name="Young S.K."/>
            <person name="Zeng Q."/>
            <person name="Gargeya S."/>
            <person name="Alvarado L."/>
            <person name="Berlin A."/>
            <person name="Chapman S.B."/>
            <person name="Chen Z."/>
            <person name="Freedman E."/>
            <person name="Gellesch M."/>
            <person name="Goldberg J."/>
            <person name="Griggs A."/>
            <person name="Gujja S."/>
            <person name="Heilman E."/>
            <person name="Heiman D."/>
            <person name="Howarth C."/>
            <person name="Mehta T."/>
            <person name="Neiman D."/>
            <person name="Pearson M."/>
            <person name="Roberts A."/>
            <person name="Saif S."/>
            <person name="Shea T."/>
            <person name="Shenoy N."/>
            <person name="Sisk P."/>
            <person name="Stolte C."/>
            <person name="Sykes S."/>
            <person name="White J."/>
            <person name="Yandava C."/>
            <person name="Haas B."/>
            <person name="Nusbaum C."/>
            <person name="Birren B."/>
        </authorList>
    </citation>
    <scope>NUCLEOTIDE SEQUENCE</scope>
    <source>
        <strain evidence="8">ATCC 50818</strain>
    </source>
</reference>
<dbReference type="GO" id="GO:0005794">
    <property type="term" value="C:Golgi apparatus"/>
    <property type="evidence" value="ECO:0007669"/>
    <property type="project" value="TreeGrafter"/>
</dbReference>
<keyword evidence="5 7" id="KW-0472">Membrane</keyword>
<dbReference type="InParanoid" id="F2U291"/>
<sequence length="93" mass="10553">MVYIQNSQVHQRRSWLRLSIFSDIFWGIINFFYLFFSTLIQPNKFANGYTETDYRRGGGGRGPGDDDSGGYPRRRMGGFRRNNGPAPPPMGGG</sequence>
<dbReference type="EMBL" id="GL832959">
    <property type="protein sequence ID" value="EGD81743.1"/>
    <property type="molecule type" value="Genomic_DNA"/>
</dbReference>
<keyword evidence="3" id="KW-0712">Selenocysteine</keyword>
<keyword evidence="4 7" id="KW-1133">Transmembrane helix</keyword>
<feature type="transmembrane region" description="Helical" evidence="7">
    <location>
        <begin position="15"/>
        <end position="36"/>
    </location>
</feature>
<protein>
    <submittedName>
        <fullName evidence="8">Selenoprotein K</fullName>
    </submittedName>
</protein>
<dbReference type="GO" id="GO:0006816">
    <property type="term" value="P:calcium ion transport"/>
    <property type="evidence" value="ECO:0007669"/>
    <property type="project" value="TreeGrafter"/>
</dbReference>
<accession>F2U291</accession>
<organism evidence="8 9">
    <name type="scientific">Salpingoeca rosetta (strain ATCC 50818 / BSB-021)</name>
    <dbReference type="NCBI Taxonomy" id="946362"/>
    <lineage>
        <taxon>Eukaryota</taxon>
        <taxon>Choanoflagellata</taxon>
        <taxon>Craspedida</taxon>
        <taxon>Salpingoecidae</taxon>
        <taxon>Salpingoeca</taxon>
    </lineage>
</organism>
<evidence type="ECO:0000256" key="7">
    <source>
        <dbReference type="SAM" id="Phobius"/>
    </source>
</evidence>
<dbReference type="STRING" id="946362.F2U291"/>
<keyword evidence="2 7" id="KW-0812">Transmembrane</keyword>
<gene>
    <name evidence="8" type="ORF">PTSG_02455</name>
</gene>
<dbReference type="OrthoDB" id="167295at2759"/>
<name>F2U291_SALR5</name>
<dbReference type="GeneID" id="16077539"/>
<proteinExistence type="predicted"/>
<dbReference type="OMA" id="MAGGXGR"/>
<dbReference type="Proteomes" id="UP000007799">
    <property type="component" value="Unassembled WGS sequence"/>
</dbReference>
<evidence type="ECO:0000256" key="5">
    <source>
        <dbReference type="ARBA" id="ARBA00023136"/>
    </source>
</evidence>
<evidence type="ECO:0000256" key="4">
    <source>
        <dbReference type="ARBA" id="ARBA00022989"/>
    </source>
</evidence>